<dbReference type="Pfam" id="PF01602">
    <property type="entry name" value="Adaptin_N"/>
    <property type="match status" value="1"/>
</dbReference>
<keyword evidence="3" id="KW-0653">Protein transport</keyword>
<dbReference type="InterPro" id="IPR016024">
    <property type="entry name" value="ARM-type_fold"/>
</dbReference>
<reference evidence="8" key="2">
    <citation type="journal article" date="2018" name="Environ. Sci. Technol.">
        <title>The Toxicogenome of Hyalella azteca: A Model for Sediment Ecotoxicology and Evolutionary Toxicology.</title>
        <authorList>
            <person name="Poynton H.C."/>
            <person name="Hasenbein S."/>
            <person name="Benoit J.B."/>
            <person name="Sepulveda M.S."/>
            <person name="Poelchau M.F."/>
            <person name="Hughes D.S.T."/>
            <person name="Murali S.C."/>
            <person name="Chen S."/>
            <person name="Glastad K.M."/>
            <person name="Goodisman M.A.D."/>
            <person name="Werren J.H."/>
            <person name="Vineis J.H."/>
            <person name="Bowen J.L."/>
            <person name="Friedrich M."/>
            <person name="Jones J."/>
            <person name="Robertson H.M."/>
            <person name="Feyereisen R."/>
            <person name="Mechler-Hickson A."/>
            <person name="Mathers N."/>
            <person name="Lee C.E."/>
            <person name="Colbourne J.K."/>
            <person name="Biales A."/>
            <person name="Johnston J.S."/>
            <person name="Wellborn G.A."/>
            <person name="Rosendale A.J."/>
            <person name="Cridge A.G."/>
            <person name="Munoz-Torres M.C."/>
            <person name="Bain P.A."/>
            <person name="Manny A.R."/>
            <person name="Major K.M."/>
            <person name="Lambert F.N."/>
            <person name="Vulpe C.D."/>
            <person name="Tuck P."/>
            <person name="Blalock B.J."/>
            <person name="Lin Y.Y."/>
            <person name="Smith M.E."/>
            <person name="Ochoa-Acuna H."/>
            <person name="Chen M.M."/>
            <person name="Childers C.P."/>
            <person name="Qu J."/>
            <person name="Dugan S."/>
            <person name="Lee S.L."/>
            <person name="Chao H."/>
            <person name="Dinh H."/>
            <person name="Han Y."/>
            <person name="Doddapaneni H."/>
            <person name="Worley K.C."/>
            <person name="Muzny D.M."/>
            <person name="Gibbs R.A."/>
            <person name="Richards S."/>
        </authorList>
    </citation>
    <scope>NUCLEOTIDE SEQUENCE</scope>
    <source>
        <strain evidence="8">HAZT.00-mixed</strain>
        <tissue evidence="8">Whole organism</tissue>
    </source>
</reference>
<gene>
    <name evidence="8" type="ORF">HAZT_HAZT001344</name>
</gene>
<evidence type="ECO:0000256" key="1">
    <source>
        <dbReference type="ARBA" id="ARBA00004555"/>
    </source>
</evidence>
<comment type="subcellular location">
    <subcellularLocation>
        <location evidence="6">Endomembrane system</location>
        <topology evidence="6">Peripheral membrane protein</topology>
        <orientation evidence="6">Cytoplasmic side</orientation>
    </subcellularLocation>
    <subcellularLocation>
        <location evidence="1">Golgi apparatus</location>
    </subcellularLocation>
</comment>
<dbReference type="SUPFAM" id="SSF49348">
    <property type="entry name" value="Clathrin adaptor appendage domain"/>
    <property type="match status" value="1"/>
</dbReference>
<organism evidence="8">
    <name type="scientific">Hyalella azteca</name>
    <name type="common">Amphipod</name>
    <dbReference type="NCBI Taxonomy" id="294128"/>
    <lineage>
        <taxon>Eukaryota</taxon>
        <taxon>Metazoa</taxon>
        <taxon>Ecdysozoa</taxon>
        <taxon>Arthropoda</taxon>
        <taxon>Crustacea</taxon>
        <taxon>Multicrustacea</taxon>
        <taxon>Malacostraca</taxon>
        <taxon>Eumalacostraca</taxon>
        <taxon>Peracarida</taxon>
        <taxon>Amphipoda</taxon>
        <taxon>Senticaudata</taxon>
        <taxon>Talitrida</taxon>
        <taxon>Talitroidea</taxon>
        <taxon>Hyalellidae</taxon>
        <taxon>Hyalella</taxon>
    </lineage>
</organism>
<evidence type="ECO:0000313" key="8">
    <source>
        <dbReference type="EMBL" id="KAA0197153.1"/>
    </source>
</evidence>
<dbReference type="InterPro" id="IPR013041">
    <property type="entry name" value="Clathrin_app_Ig-like_sf"/>
</dbReference>
<evidence type="ECO:0000256" key="6">
    <source>
        <dbReference type="ARBA" id="ARBA00029433"/>
    </source>
</evidence>
<reference evidence="8" key="3">
    <citation type="submission" date="2019-06" db="EMBL/GenBank/DDBJ databases">
        <authorList>
            <person name="Poynton C."/>
            <person name="Hasenbein S."/>
            <person name="Benoit J.B."/>
            <person name="Sepulveda M.S."/>
            <person name="Poelchau M.F."/>
            <person name="Murali S.C."/>
            <person name="Chen S."/>
            <person name="Glastad K.M."/>
            <person name="Werren J.H."/>
            <person name="Vineis J.H."/>
            <person name="Bowen J.L."/>
            <person name="Friedrich M."/>
            <person name="Jones J."/>
            <person name="Robertson H.M."/>
            <person name="Feyereisen R."/>
            <person name="Mechler-Hickson A."/>
            <person name="Mathers N."/>
            <person name="Lee C.E."/>
            <person name="Colbourne J.K."/>
            <person name="Biales A."/>
            <person name="Johnston J.S."/>
            <person name="Wellborn G.A."/>
            <person name="Rosendale A.J."/>
            <person name="Cridge A.G."/>
            <person name="Munoz-Torres M.C."/>
            <person name="Bain P.A."/>
            <person name="Manny A.R."/>
            <person name="Major K.M."/>
            <person name="Lambert F.N."/>
            <person name="Vulpe C.D."/>
            <person name="Tuck P."/>
            <person name="Blalock B.J."/>
            <person name="Lin Y.-Y."/>
            <person name="Smith M.E."/>
            <person name="Ochoa-Acuna H."/>
            <person name="Chen M.-J.M."/>
            <person name="Childers C.P."/>
            <person name="Qu J."/>
            <person name="Dugan S."/>
            <person name="Lee S.L."/>
            <person name="Chao H."/>
            <person name="Dinh H."/>
            <person name="Han Y."/>
            <person name="Doddapaneni H."/>
            <person name="Worley K.C."/>
            <person name="Muzny D.M."/>
            <person name="Gibbs R.A."/>
            <person name="Richards S."/>
        </authorList>
    </citation>
    <scope>NUCLEOTIDE SEQUENCE</scope>
    <source>
        <strain evidence="8">HAZT.00-mixed</strain>
        <tissue evidence="8">Whole organism</tissue>
    </source>
</reference>
<name>A0A6A0H3U5_HYAAZ</name>
<dbReference type="EMBL" id="JQDR03008429">
    <property type="protein sequence ID" value="KAA0197153.1"/>
    <property type="molecule type" value="Genomic_DNA"/>
</dbReference>
<dbReference type="Gene3D" id="1.25.10.10">
    <property type="entry name" value="Leucine-rich Repeat Variant"/>
    <property type="match status" value="1"/>
</dbReference>
<dbReference type="InterPro" id="IPR002553">
    <property type="entry name" value="Clathrin/coatomer_adapt-like_N"/>
</dbReference>
<accession>A0A6A0H3U5</accession>
<dbReference type="PANTHER" id="PTHR22780">
    <property type="entry name" value="ADAPTIN, ALPHA/GAMMA/EPSILON"/>
    <property type="match status" value="1"/>
</dbReference>
<dbReference type="InterPro" id="IPR008153">
    <property type="entry name" value="GAE_dom"/>
</dbReference>
<evidence type="ECO:0000256" key="3">
    <source>
        <dbReference type="ARBA" id="ARBA00022927"/>
    </source>
</evidence>
<comment type="caution">
    <text evidence="8">The sequence shown here is derived from an EMBL/GenBank/DDBJ whole genome shotgun (WGS) entry which is preliminary data.</text>
</comment>
<evidence type="ECO:0000256" key="4">
    <source>
        <dbReference type="ARBA" id="ARBA00023034"/>
    </source>
</evidence>
<dbReference type="Gene3D" id="2.60.40.1230">
    <property type="match status" value="1"/>
</dbReference>
<feature type="domain" description="GAE" evidence="7">
    <location>
        <begin position="442"/>
        <end position="528"/>
    </location>
</feature>
<dbReference type="AlphaFoldDB" id="A0A6A0H3U5"/>
<evidence type="ECO:0000256" key="5">
    <source>
        <dbReference type="ARBA" id="ARBA00023136"/>
    </source>
</evidence>
<dbReference type="Pfam" id="PF02883">
    <property type="entry name" value="Alpha_adaptinC2"/>
    <property type="match status" value="1"/>
</dbReference>
<dbReference type="OrthoDB" id="28053at2759"/>
<dbReference type="Proteomes" id="UP000711488">
    <property type="component" value="Unassembled WGS sequence"/>
</dbReference>
<dbReference type="GO" id="GO:0006886">
    <property type="term" value="P:intracellular protein transport"/>
    <property type="evidence" value="ECO:0007669"/>
    <property type="project" value="InterPro"/>
</dbReference>
<dbReference type="GO" id="GO:0030117">
    <property type="term" value="C:membrane coat"/>
    <property type="evidence" value="ECO:0007669"/>
    <property type="project" value="InterPro"/>
</dbReference>
<dbReference type="InterPro" id="IPR008152">
    <property type="entry name" value="Clathrin_a/b/g-adaptin_app_Ig"/>
</dbReference>
<keyword evidence="4" id="KW-0333">Golgi apparatus</keyword>
<keyword evidence="5" id="KW-0472">Membrane</keyword>
<proteinExistence type="predicted"/>
<dbReference type="GO" id="GO:0005794">
    <property type="term" value="C:Golgi apparatus"/>
    <property type="evidence" value="ECO:0007669"/>
    <property type="project" value="UniProtKB-SubCell"/>
</dbReference>
<dbReference type="PROSITE" id="PS50180">
    <property type="entry name" value="GAE"/>
    <property type="match status" value="1"/>
</dbReference>
<evidence type="ECO:0000256" key="2">
    <source>
        <dbReference type="ARBA" id="ARBA00022448"/>
    </source>
</evidence>
<dbReference type="GO" id="GO:0016192">
    <property type="term" value="P:vesicle-mediated transport"/>
    <property type="evidence" value="ECO:0007669"/>
    <property type="project" value="InterPro"/>
</dbReference>
<dbReference type="SUPFAM" id="SSF48371">
    <property type="entry name" value="ARM repeat"/>
    <property type="match status" value="1"/>
</dbReference>
<dbReference type="SMART" id="SM00809">
    <property type="entry name" value="Alpha_adaptinC2"/>
    <property type="match status" value="1"/>
</dbReference>
<dbReference type="InterPro" id="IPR011989">
    <property type="entry name" value="ARM-like"/>
</dbReference>
<sequence length="528" mass="56912">MNDILAQVATNTEATKNVGNAILYETVLSIMDIQSETGLRVLAVNILGRFLLNVDKNIKYVALHTLLKVVHQDNQAVQRHRTTILECLKDADITIRRRAMELCFALINPSNVRTMMKELISFLETAETEFKAVCSSKCVTAAEQFSPNTRWHIDTLLKVIIAAGNSVPDDVVACTIQLIAESGEAEQQYAVAELWQRLSAAPLDTQPLLQVATWVCGEFANFLSLVGGGVSEGEVVAVYQRILWSSQCSAVTKQYAITSSMKLASRMPGTNSLVAQMVSAYGSHLNVELQQRGVEYTQLFTRYDSMRGPLLERMPPFERSRLRVSQDAAAANAAAAAAAAPLANGLHNNNNNDAVAAVQAPSQSDSNALLDLLGGLDDSANDVPVQVKSAPLPPAGTGSLNSDILDLLGGLGGGGGGDSGGTLISRTVNNGGILDTGLGSANEYGSLTIYERNNLRLVMTFQRQDSLTTITLTATNSSTSCNITDFLFQAAVPKAVLRMKLRLSWFADGVKIEDQNEVNNFPPALWQY</sequence>
<evidence type="ECO:0000259" key="7">
    <source>
        <dbReference type="PROSITE" id="PS50180"/>
    </source>
</evidence>
<protein>
    <recommendedName>
        <fullName evidence="7">GAE domain-containing protein</fullName>
    </recommendedName>
</protein>
<reference evidence="8" key="1">
    <citation type="submission" date="2014-08" db="EMBL/GenBank/DDBJ databases">
        <authorList>
            <person name="Murali S."/>
            <person name="Richards S."/>
            <person name="Bandaranaike D."/>
            <person name="Bellair M."/>
            <person name="Blankenburg K."/>
            <person name="Chao H."/>
            <person name="Dinh H."/>
            <person name="Doddapaneni H."/>
            <person name="Dugan-Rocha S."/>
            <person name="Elkadiri S."/>
            <person name="Gnanaolivu R."/>
            <person name="Hughes D."/>
            <person name="Lee S."/>
            <person name="Li M."/>
            <person name="Ming W."/>
            <person name="Munidasa M."/>
            <person name="Muniz J."/>
            <person name="Nguyen L."/>
            <person name="Osuji N."/>
            <person name="Pu L.-L."/>
            <person name="Puazo M."/>
            <person name="Skinner E."/>
            <person name="Qu C."/>
            <person name="Quiroz J."/>
            <person name="Raj R."/>
            <person name="Weissenberger G."/>
            <person name="Xin Y."/>
            <person name="Zou X."/>
            <person name="Han Y."/>
            <person name="Worley K."/>
            <person name="Muzny D."/>
            <person name="Gibbs R."/>
        </authorList>
    </citation>
    <scope>NUCLEOTIDE SEQUENCE</scope>
    <source>
        <strain evidence="8">HAZT.00-mixed</strain>
        <tissue evidence="8">Whole organism</tissue>
    </source>
</reference>
<dbReference type="InterPro" id="IPR050840">
    <property type="entry name" value="Adaptor_Complx_Large_Subunit"/>
</dbReference>
<keyword evidence="2" id="KW-0813">Transport</keyword>